<dbReference type="InterPro" id="IPR043129">
    <property type="entry name" value="ATPase_NBD"/>
</dbReference>
<evidence type="ECO:0000313" key="1">
    <source>
        <dbReference type="EMBL" id="PIP75508.1"/>
    </source>
</evidence>
<organism evidence="1 2">
    <name type="scientific">Candidatus Kuenenbacteria bacterium CG22_combo_CG10-13_8_21_14_all_39_9</name>
    <dbReference type="NCBI Taxonomy" id="1974621"/>
    <lineage>
        <taxon>Bacteria</taxon>
        <taxon>Candidatus Kueneniibacteriota</taxon>
    </lineage>
</organism>
<dbReference type="Gene3D" id="3.30.1490.300">
    <property type="match status" value="1"/>
</dbReference>
<dbReference type="CDD" id="cd24049">
    <property type="entry name" value="ASKHA_NBD_PilM"/>
    <property type="match status" value="1"/>
</dbReference>
<sequence>MFLTSPNKILGLDISDLSLKAVQIRRKMGGNYIQAFNSINLPPGIIEEGVIKDAEKVARLMRQLIQKSANKFTTRYAAISLPETKTFIKVIDIAHADTQTDKVRDLISKELPRHMPLEMSEVQVDWQEIGNDHKYRKFLVAAVPRIVAEEYIKLCDMAQLEVVALEVEAQAITRAILPITTENSQQGWLNKLPRNKEKEATNNNKKDEGAKIILDLGATRTSIILLDKGIIQFANSIANISGEKITRTIMERKNLSYTKAEKAKLICGSDAKKCKGVIRDIMIEVIDELVKEIINTINFYQDHFSGQTKDLEIILCGGGSNMNRLDEILGKKLQRKILIANPLANISGELPRKIGNLYAYTTAIGLALKNMA</sequence>
<reference evidence="1 2" key="1">
    <citation type="submission" date="2017-09" db="EMBL/GenBank/DDBJ databases">
        <title>Depth-based differentiation of microbial function through sediment-hosted aquifers and enrichment of novel symbionts in the deep terrestrial subsurface.</title>
        <authorList>
            <person name="Probst A.J."/>
            <person name="Ladd B."/>
            <person name="Jarett J.K."/>
            <person name="Geller-Mcgrath D.E."/>
            <person name="Sieber C.M."/>
            <person name="Emerson J.B."/>
            <person name="Anantharaman K."/>
            <person name="Thomas B.C."/>
            <person name="Malmstrom R."/>
            <person name="Stieglmeier M."/>
            <person name="Klingl A."/>
            <person name="Woyke T."/>
            <person name="Ryan C.M."/>
            <person name="Banfield J.F."/>
        </authorList>
    </citation>
    <scope>NUCLEOTIDE SEQUENCE [LARGE SCALE GENOMIC DNA]</scope>
    <source>
        <strain evidence="1">CG22_combo_CG10-13_8_21_14_all_39_9</strain>
    </source>
</reference>
<dbReference type="SUPFAM" id="SSF53067">
    <property type="entry name" value="Actin-like ATPase domain"/>
    <property type="match status" value="2"/>
</dbReference>
<dbReference type="Pfam" id="PF11104">
    <property type="entry name" value="PilM_2"/>
    <property type="match status" value="1"/>
</dbReference>
<dbReference type="PANTHER" id="PTHR32432:SF3">
    <property type="entry name" value="ETHANOLAMINE UTILIZATION PROTEIN EUTJ"/>
    <property type="match status" value="1"/>
</dbReference>
<dbReference type="PIRSF" id="PIRSF019169">
    <property type="entry name" value="PilM"/>
    <property type="match status" value="1"/>
</dbReference>
<gene>
    <name evidence="1" type="ORF">COW86_03390</name>
</gene>
<dbReference type="Proteomes" id="UP000230159">
    <property type="component" value="Unassembled WGS sequence"/>
</dbReference>
<evidence type="ECO:0008006" key="3">
    <source>
        <dbReference type="Google" id="ProtNLM"/>
    </source>
</evidence>
<evidence type="ECO:0000313" key="2">
    <source>
        <dbReference type="Proteomes" id="UP000230159"/>
    </source>
</evidence>
<dbReference type="InterPro" id="IPR050696">
    <property type="entry name" value="FtsA/MreB"/>
</dbReference>
<accession>A0A2H0D1C9</accession>
<dbReference type="EMBL" id="PCTN01000146">
    <property type="protein sequence ID" value="PIP75508.1"/>
    <property type="molecule type" value="Genomic_DNA"/>
</dbReference>
<dbReference type="AlphaFoldDB" id="A0A2H0D1C9"/>
<comment type="caution">
    <text evidence="1">The sequence shown here is derived from an EMBL/GenBank/DDBJ whole genome shotgun (WGS) entry which is preliminary data.</text>
</comment>
<dbReference type="PANTHER" id="PTHR32432">
    <property type="entry name" value="CELL DIVISION PROTEIN FTSA-RELATED"/>
    <property type="match status" value="1"/>
</dbReference>
<proteinExistence type="predicted"/>
<protein>
    <recommendedName>
        <fullName evidence="3">SHS2 domain-containing protein</fullName>
    </recommendedName>
</protein>
<dbReference type="InterPro" id="IPR005883">
    <property type="entry name" value="PilM"/>
</dbReference>
<dbReference type="Gene3D" id="3.30.420.40">
    <property type="match status" value="2"/>
</dbReference>
<name>A0A2H0D1C9_9BACT</name>
<dbReference type="NCBIfam" id="TIGR01175">
    <property type="entry name" value="pilM"/>
    <property type="match status" value="1"/>
</dbReference>